<feature type="domain" description="Mur ligase N-terminal catalytic" evidence="15">
    <location>
        <begin position="9"/>
        <end position="109"/>
    </location>
</feature>
<dbReference type="HAMAP" id="MF_00046">
    <property type="entry name" value="MurC"/>
    <property type="match status" value="1"/>
</dbReference>
<dbReference type="GO" id="GO:0005737">
    <property type="term" value="C:cytoplasm"/>
    <property type="evidence" value="ECO:0007669"/>
    <property type="project" value="UniProtKB-SubCell"/>
</dbReference>
<dbReference type="SUPFAM" id="SSF51984">
    <property type="entry name" value="MurCD N-terminal domain"/>
    <property type="match status" value="1"/>
</dbReference>
<comment type="pathway">
    <text evidence="2 14">Cell wall biogenesis; peptidoglycan biosynthesis.</text>
</comment>
<keyword evidence="11 14" id="KW-0131">Cell cycle</keyword>
<dbReference type="InterPro" id="IPR036565">
    <property type="entry name" value="Mur-like_cat_sf"/>
</dbReference>
<dbReference type="InterPro" id="IPR005758">
    <property type="entry name" value="UDP-N-AcMur_Ala_ligase_MurC"/>
</dbReference>
<dbReference type="GO" id="GO:0008360">
    <property type="term" value="P:regulation of cell shape"/>
    <property type="evidence" value="ECO:0007669"/>
    <property type="project" value="UniProtKB-KW"/>
</dbReference>
<dbReference type="NCBIfam" id="TIGR01082">
    <property type="entry name" value="murC"/>
    <property type="match status" value="1"/>
</dbReference>
<evidence type="ECO:0000259" key="15">
    <source>
        <dbReference type="Pfam" id="PF01225"/>
    </source>
</evidence>
<dbReference type="GO" id="GO:0009252">
    <property type="term" value="P:peptidoglycan biosynthetic process"/>
    <property type="evidence" value="ECO:0007669"/>
    <property type="project" value="UniProtKB-UniRule"/>
</dbReference>
<protein>
    <recommendedName>
        <fullName evidence="3 14">UDP-N-acetylmuramate--L-alanine ligase</fullName>
        <ecNumber evidence="3 14">6.3.2.8</ecNumber>
    </recommendedName>
    <alternativeName>
        <fullName evidence="14">UDP-N-acetylmuramoyl-L-alanine synthetase</fullName>
    </alternativeName>
</protein>
<comment type="function">
    <text evidence="14">Cell wall formation.</text>
</comment>
<dbReference type="InterPro" id="IPR036615">
    <property type="entry name" value="Mur_ligase_C_dom_sf"/>
</dbReference>
<dbReference type="PANTHER" id="PTHR43445">
    <property type="entry name" value="UDP-N-ACETYLMURAMATE--L-ALANINE LIGASE-RELATED"/>
    <property type="match status" value="1"/>
</dbReference>
<sequence>MFKDKDINIYMVGIKGVGMTMLAQFLVSKGYCVSGSDVKEEFQTDRTLFNAKIKVKQGFSLSNFPKKIDLVVRSSAFEIDKNIELKFLDKKGLKIISYAEALGSLFADYFGVSVCGSHGKTTVTSWLGHVLNKAGLKPNVLSGSYVRQFKGSSLSGDSKYFIVESDEYQNKLKYFNPKAVILNNIDFDHPDYFKDEKQYYKVFLDFIKKIPKEGFLVLNLEDKQSVKVGAKNHGRTIAYCIEEKNNKLKESYQKIYQAKNIKTETYGQSFSVYRNGKKFANFKIKLMGRHNILNSLAVISASLEMGVSLGGLRNNLYSFNGASRRFDVLGKYNGSVIIDDYAHHPSEIKACLDAVKQRYKNKKIITVFHPHTVSRTKVLLDDFAKSFVLSDSLFLLEIYTSAREQGGGLSSVDLLNKVKQYNLEKNKKQELKYFKDMKLVEKELKKVAGADNVILLMGAGDVFRIAYSLLKINSSNI</sequence>
<gene>
    <name evidence="14 18" type="primary">murC</name>
    <name evidence="18" type="ORF">CVU82_02550</name>
</gene>
<keyword evidence="5 14" id="KW-0436">Ligase</keyword>
<dbReference type="Pfam" id="PF02875">
    <property type="entry name" value="Mur_ligase_C"/>
    <property type="match status" value="1"/>
</dbReference>
<comment type="caution">
    <text evidence="18">The sequence shown here is derived from an EMBL/GenBank/DDBJ whole genome shotgun (WGS) entry which is preliminary data.</text>
</comment>
<comment type="similarity">
    <text evidence="14">Belongs to the MurCDEF family.</text>
</comment>
<dbReference type="GO" id="GO:0051301">
    <property type="term" value="P:cell division"/>
    <property type="evidence" value="ECO:0007669"/>
    <property type="project" value="UniProtKB-KW"/>
</dbReference>
<name>A0A2N2E9V3_9BACT</name>
<dbReference type="InterPro" id="IPR013221">
    <property type="entry name" value="Mur_ligase_cen"/>
</dbReference>
<dbReference type="GO" id="GO:0005524">
    <property type="term" value="F:ATP binding"/>
    <property type="evidence" value="ECO:0007669"/>
    <property type="project" value="UniProtKB-UniRule"/>
</dbReference>
<organism evidence="18 19">
    <name type="scientific">Candidatus Falkowbacteria bacterium HGW-Falkowbacteria-1</name>
    <dbReference type="NCBI Taxonomy" id="2013768"/>
    <lineage>
        <taxon>Bacteria</taxon>
        <taxon>Candidatus Falkowiibacteriota</taxon>
    </lineage>
</organism>
<evidence type="ECO:0000256" key="5">
    <source>
        <dbReference type="ARBA" id="ARBA00022598"/>
    </source>
</evidence>
<keyword evidence="6 14" id="KW-0132">Cell division</keyword>
<evidence type="ECO:0000256" key="7">
    <source>
        <dbReference type="ARBA" id="ARBA00022741"/>
    </source>
</evidence>
<evidence type="ECO:0000259" key="17">
    <source>
        <dbReference type="Pfam" id="PF08245"/>
    </source>
</evidence>
<dbReference type="EC" id="6.3.2.8" evidence="3 14"/>
<evidence type="ECO:0000256" key="1">
    <source>
        <dbReference type="ARBA" id="ARBA00004496"/>
    </source>
</evidence>
<accession>A0A2N2E9V3</accession>
<dbReference type="GO" id="GO:0008763">
    <property type="term" value="F:UDP-N-acetylmuramate-L-alanine ligase activity"/>
    <property type="evidence" value="ECO:0007669"/>
    <property type="project" value="UniProtKB-UniRule"/>
</dbReference>
<dbReference type="SUPFAM" id="SSF53244">
    <property type="entry name" value="MurD-like peptide ligases, peptide-binding domain"/>
    <property type="match status" value="1"/>
</dbReference>
<dbReference type="PANTHER" id="PTHR43445:SF3">
    <property type="entry name" value="UDP-N-ACETYLMURAMATE--L-ALANINE LIGASE"/>
    <property type="match status" value="1"/>
</dbReference>
<keyword evidence="4 14" id="KW-0963">Cytoplasm</keyword>
<reference evidence="18 19" key="1">
    <citation type="journal article" date="2017" name="ISME J.">
        <title>Potential for microbial H2 and metal transformations associated with novel bacteria and archaea in deep terrestrial subsurface sediments.</title>
        <authorList>
            <person name="Hernsdorf A.W."/>
            <person name="Amano Y."/>
            <person name="Miyakawa K."/>
            <person name="Ise K."/>
            <person name="Suzuki Y."/>
            <person name="Anantharaman K."/>
            <person name="Probst A."/>
            <person name="Burstein D."/>
            <person name="Thomas B.C."/>
            <person name="Banfield J.F."/>
        </authorList>
    </citation>
    <scope>NUCLEOTIDE SEQUENCE [LARGE SCALE GENOMIC DNA]</scope>
    <source>
        <strain evidence="18">HGW-Falkowbacteria-1</strain>
    </source>
</reference>
<dbReference type="Pfam" id="PF01225">
    <property type="entry name" value="Mur_ligase"/>
    <property type="match status" value="1"/>
</dbReference>
<feature type="domain" description="Mur ligase C-terminal" evidence="16">
    <location>
        <begin position="324"/>
        <end position="460"/>
    </location>
</feature>
<evidence type="ECO:0000256" key="9">
    <source>
        <dbReference type="ARBA" id="ARBA00022960"/>
    </source>
</evidence>
<evidence type="ECO:0000313" key="19">
    <source>
        <dbReference type="Proteomes" id="UP000233517"/>
    </source>
</evidence>
<evidence type="ECO:0000256" key="8">
    <source>
        <dbReference type="ARBA" id="ARBA00022840"/>
    </source>
</evidence>
<evidence type="ECO:0000256" key="2">
    <source>
        <dbReference type="ARBA" id="ARBA00004752"/>
    </source>
</evidence>
<dbReference type="InterPro" id="IPR050061">
    <property type="entry name" value="MurCDEF_pg_biosynth"/>
</dbReference>
<keyword evidence="10 14" id="KW-0573">Peptidoglycan synthesis</keyword>
<proteinExistence type="inferred from homology"/>
<dbReference type="Gene3D" id="3.40.50.720">
    <property type="entry name" value="NAD(P)-binding Rossmann-like Domain"/>
    <property type="match status" value="1"/>
</dbReference>
<feature type="binding site" evidence="14">
    <location>
        <begin position="116"/>
        <end position="122"/>
    </location>
    <ligand>
        <name>ATP</name>
        <dbReference type="ChEBI" id="CHEBI:30616"/>
    </ligand>
</feature>
<dbReference type="GO" id="GO:0071555">
    <property type="term" value="P:cell wall organization"/>
    <property type="evidence" value="ECO:0007669"/>
    <property type="project" value="UniProtKB-KW"/>
</dbReference>
<evidence type="ECO:0000256" key="4">
    <source>
        <dbReference type="ARBA" id="ARBA00022490"/>
    </source>
</evidence>
<evidence type="ECO:0000256" key="11">
    <source>
        <dbReference type="ARBA" id="ARBA00023306"/>
    </source>
</evidence>
<keyword evidence="9 14" id="KW-0133">Cell shape</keyword>
<keyword evidence="12 14" id="KW-0961">Cell wall biogenesis/degradation</keyword>
<evidence type="ECO:0000256" key="10">
    <source>
        <dbReference type="ARBA" id="ARBA00022984"/>
    </source>
</evidence>
<dbReference type="InterPro" id="IPR004101">
    <property type="entry name" value="Mur_ligase_C"/>
</dbReference>
<dbReference type="SUPFAM" id="SSF53623">
    <property type="entry name" value="MurD-like peptide ligases, catalytic domain"/>
    <property type="match status" value="1"/>
</dbReference>
<keyword evidence="8 14" id="KW-0067">ATP-binding</keyword>
<keyword evidence="7 14" id="KW-0547">Nucleotide-binding</keyword>
<dbReference type="InterPro" id="IPR000713">
    <property type="entry name" value="Mur_ligase_N"/>
</dbReference>
<dbReference type="EMBL" id="PHAI01000002">
    <property type="protein sequence ID" value="PKM91452.1"/>
    <property type="molecule type" value="Genomic_DNA"/>
</dbReference>
<evidence type="ECO:0000256" key="3">
    <source>
        <dbReference type="ARBA" id="ARBA00012211"/>
    </source>
</evidence>
<dbReference type="Gene3D" id="3.40.1190.10">
    <property type="entry name" value="Mur-like, catalytic domain"/>
    <property type="match status" value="1"/>
</dbReference>
<evidence type="ECO:0000256" key="6">
    <source>
        <dbReference type="ARBA" id="ARBA00022618"/>
    </source>
</evidence>
<dbReference type="Gene3D" id="3.90.190.20">
    <property type="entry name" value="Mur ligase, C-terminal domain"/>
    <property type="match status" value="1"/>
</dbReference>
<evidence type="ECO:0000313" key="18">
    <source>
        <dbReference type="EMBL" id="PKM91452.1"/>
    </source>
</evidence>
<comment type="catalytic activity">
    <reaction evidence="13 14">
        <text>UDP-N-acetyl-alpha-D-muramate + L-alanine + ATP = UDP-N-acetyl-alpha-D-muramoyl-L-alanine + ADP + phosphate + H(+)</text>
        <dbReference type="Rhea" id="RHEA:23372"/>
        <dbReference type="ChEBI" id="CHEBI:15378"/>
        <dbReference type="ChEBI" id="CHEBI:30616"/>
        <dbReference type="ChEBI" id="CHEBI:43474"/>
        <dbReference type="ChEBI" id="CHEBI:57972"/>
        <dbReference type="ChEBI" id="CHEBI:70757"/>
        <dbReference type="ChEBI" id="CHEBI:83898"/>
        <dbReference type="ChEBI" id="CHEBI:456216"/>
        <dbReference type="EC" id="6.3.2.8"/>
    </reaction>
</comment>
<evidence type="ECO:0000256" key="14">
    <source>
        <dbReference type="HAMAP-Rule" id="MF_00046"/>
    </source>
</evidence>
<comment type="subcellular location">
    <subcellularLocation>
        <location evidence="1 14">Cytoplasm</location>
    </subcellularLocation>
</comment>
<dbReference type="Proteomes" id="UP000233517">
    <property type="component" value="Unassembled WGS sequence"/>
</dbReference>
<evidence type="ECO:0000256" key="13">
    <source>
        <dbReference type="ARBA" id="ARBA00047833"/>
    </source>
</evidence>
<feature type="domain" description="Mur ligase central" evidence="17">
    <location>
        <begin position="114"/>
        <end position="301"/>
    </location>
</feature>
<evidence type="ECO:0000259" key="16">
    <source>
        <dbReference type="Pfam" id="PF02875"/>
    </source>
</evidence>
<dbReference type="UniPathway" id="UPA00219"/>
<evidence type="ECO:0000256" key="12">
    <source>
        <dbReference type="ARBA" id="ARBA00023316"/>
    </source>
</evidence>
<dbReference type="Pfam" id="PF08245">
    <property type="entry name" value="Mur_ligase_M"/>
    <property type="match status" value="1"/>
</dbReference>
<dbReference type="AlphaFoldDB" id="A0A2N2E9V3"/>